<dbReference type="AlphaFoldDB" id="A0A4Y3R0Q6"/>
<reference evidence="2 3" key="1">
    <citation type="submission" date="2019-06" db="EMBL/GenBank/DDBJ databases">
        <title>Whole genome shotgun sequence of Streptomyces cacaoi subsp. cacaoi NBRC 12748.</title>
        <authorList>
            <person name="Hosoyama A."/>
            <person name="Uohara A."/>
            <person name="Ohji S."/>
            <person name="Ichikawa N."/>
        </authorList>
    </citation>
    <scope>NUCLEOTIDE SEQUENCE [LARGE SCALE GENOMIC DNA]</scope>
    <source>
        <strain evidence="2 3">NBRC 12748</strain>
    </source>
</reference>
<name>A0A4Y3R0Q6_STRCI</name>
<proteinExistence type="predicted"/>
<organism evidence="2 3">
    <name type="scientific">Streptomyces cacaoi</name>
    <dbReference type="NCBI Taxonomy" id="1898"/>
    <lineage>
        <taxon>Bacteria</taxon>
        <taxon>Bacillati</taxon>
        <taxon>Actinomycetota</taxon>
        <taxon>Actinomycetes</taxon>
        <taxon>Kitasatosporales</taxon>
        <taxon>Streptomycetaceae</taxon>
        <taxon>Streptomyces</taxon>
    </lineage>
</organism>
<keyword evidence="3" id="KW-1185">Reference proteome</keyword>
<dbReference type="EMBL" id="BJMM01000012">
    <property type="protein sequence ID" value="GEB50353.1"/>
    <property type="molecule type" value="Genomic_DNA"/>
</dbReference>
<protein>
    <submittedName>
        <fullName evidence="2">Uncharacterized protein</fullName>
    </submittedName>
</protein>
<accession>A0A4Y3R0Q6</accession>
<comment type="caution">
    <text evidence="2">The sequence shown here is derived from an EMBL/GenBank/DDBJ whole genome shotgun (WGS) entry which is preliminary data.</text>
</comment>
<gene>
    <name evidence="2" type="ORF">SCA03_29040</name>
</gene>
<sequence length="70" mass="7841">MPGHRGGRDGRNQRGIEEELVRMRAYTVLRGAMPFAYNPDGGKRVKQAWQRYSESQRPLGASAPQPEACP</sequence>
<evidence type="ECO:0000256" key="1">
    <source>
        <dbReference type="SAM" id="MobiDB-lite"/>
    </source>
</evidence>
<evidence type="ECO:0000313" key="3">
    <source>
        <dbReference type="Proteomes" id="UP000319210"/>
    </source>
</evidence>
<feature type="region of interest" description="Disordered" evidence="1">
    <location>
        <begin position="47"/>
        <end position="70"/>
    </location>
</feature>
<evidence type="ECO:0000313" key="2">
    <source>
        <dbReference type="EMBL" id="GEB50353.1"/>
    </source>
</evidence>
<dbReference type="Proteomes" id="UP000319210">
    <property type="component" value="Unassembled WGS sequence"/>
</dbReference>